<keyword evidence="2" id="KW-1185">Reference proteome</keyword>
<name>A0ACC0F8N7_9ERIC</name>
<comment type="caution">
    <text evidence="1">The sequence shown here is derived from an EMBL/GenBank/DDBJ whole genome shotgun (WGS) entry which is preliminary data.</text>
</comment>
<dbReference type="EMBL" id="CM045772">
    <property type="protein sequence ID" value="KAI7984975.1"/>
    <property type="molecule type" value="Genomic_DNA"/>
</dbReference>
<organism evidence="1 2">
    <name type="scientific">Camellia lanceoleosa</name>
    <dbReference type="NCBI Taxonomy" id="1840588"/>
    <lineage>
        <taxon>Eukaryota</taxon>
        <taxon>Viridiplantae</taxon>
        <taxon>Streptophyta</taxon>
        <taxon>Embryophyta</taxon>
        <taxon>Tracheophyta</taxon>
        <taxon>Spermatophyta</taxon>
        <taxon>Magnoliopsida</taxon>
        <taxon>eudicotyledons</taxon>
        <taxon>Gunneridae</taxon>
        <taxon>Pentapetalae</taxon>
        <taxon>asterids</taxon>
        <taxon>Ericales</taxon>
        <taxon>Theaceae</taxon>
        <taxon>Camellia</taxon>
    </lineage>
</organism>
<gene>
    <name evidence="1" type="ORF">LOK49_LG14G00490</name>
</gene>
<protein>
    <submittedName>
        <fullName evidence="1">Uncharacterized protein</fullName>
    </submittedName>
</protein>
<evidence type="ECO:0000313" key="1">
    <source>
        <dbReference type="EMBL" id="KAI7984975.1"/>
    </source>
</evidence>
<sequence length="137" mass="15883">METDQHPKIYRMKLWATNEVRAKSKFWYFLRKLKKVSEMKAEYFPPKVDIILQNEIPTDFYILVSGAVIPEDARSNAWVSFDGKRRQQLSRGDSVRISMSQHPLPTVNKSDSMLELERKTGSEGPLKPLRPGFLRAS</sequence>
<reference evidence="1 2" key="1">
    <citation type="journal article" date="2022" name="Plant J.">
        <title>Chromosome-level genome of Camellia lanceoleosa provides a valuable resource for understanding genome evolution and self-incompatibility.</title>
        <authorList>
            <person name="Gong W."/>
            <person name="Xiao S."/>
            <person name="Wang L."/>
            <person name="Liao Z."/>
            <person name="Chang Y."/>
            <person name="Mo W."/>
            <person name="Hu G."/>
            <person name="Li W."/>
            <person name="Zhao G."/>
            <person name="Zhu H."/>
            <person name="Hu X."/>
            <person name="Ji K."/>
            <person name="Xiang X."/>
            <person name="Song Q."/>
            <person name="Yuan D."/>
            <person name="Jin S."/>
            <person name="Zhang L."/>
        </authorList>
    </citation>
    <scope>NUCLEOTIDE SEQUENCE [LARGE SCALE GENOMIC DNA]</scope>
    <source>
        <strain evidence="1">SQ_2022a</strain>
    </source>
</reference>
<proteinExistence type="predicted"/>
<dbReference type="Proteomes" id="UP001060215">
    <property type="component" value="Chromosome 15"/>
</dbReference>
<accession>A0ACC0F8N7</accession>
<evidence type="ECO:0000313" key="2">
    <source>
        <dbReference type="Proteomes" id="UP001060215"/>
    </source>
</evidence>